<keyword evidence="1" id="KW-0285">Flavoprotein</keyword>
<feature type="compositionally biased region" description="Basic and acidic residues" evidence="3">
    <location>
        <begin position="210"/>
        <end position="236"/>
    </location>
</feature>
<comment type="caution">
    <text evidence="5">The sequence shown here is derived from an EMBL/GenBank/DDBJ whole genome shotgun (WGS) entry which is preliminary data.</text>
</comment>
<name>A0A9Q4C5F5_9EURY</name>
<evidence type="ECO:0000256" key="1">
    <source>
        <dbReference type="ARBA" id="ARBA00022630"/>
    </source>
</evidence>
<keyword evidence="6" id="KW-1185">Reference proteome</keyword>
<dbReference type="Proteomes" id="UP001149411">
    <property type="component" value="Unassembled WGS sequence"/>
</dbReference>
<dbReference type="Pfam" id="PF07992">
    <property type="entry name" value="Pyr_redox_2"/>
    <property type="match status" value="1"/>
</dbReference>
<dbReference type="InterPro" id="IPR023753">
    <property type="entry name" value="FAD/NAD-binding_dom"/>
</dbReference>
<evidence type="ECO:0000259" key="4">
    <source>
        <dbReference type="Pfam" id="PF07992"/>
    </source>
</evidence>
<gene>
    <name evidence="5" type="ORF">EGH25_08790</name>
</gene>
<organism evidence="5 6">
    <name type="scientific">Halorutilus salinus</name>
    <dbReference type="NCBI Taxonomy" id="2487751"/>
    <lineage>
        <taxon>Archaea</taxon>
        <taxon>Methanobacteriati</taxon>
        <taxon>Methanobacteriota</taxon>
        <taxon>Stenosarchaea group</taxon>
        <taxon>Halobacteria</taxon>
        <taxon>Halorutilales</taxon>
        <taxon>Halorutilaceae</taxon>
        <taxon>Halorutilus</taxon>
    </lineage>
</organism>
<reference evidence="5" key="1">
    <citation type="submission" date="2022-09" db="EMBL/GenBank/DDBJ databases">
        <title>Haloadaptaus new haloarchaeum isolated from saline soil.</title>
        <authorList>
            <person name="Duran-Viseras A."/>
            <person name="Sanchez-Porro C."/>
            <person name="Ventosa A."/>
        </authorList>
    </citation>
    <scope>NUCLEOTIDE SEQUENCE</scope>
    <source>
        <strain evidence="5">F3-133</strain>
    </source>
</reference>
<dbReference type="EMBL" id="RKLV01000008">
    <property type="protein sequence ID" value="MCX2819445.1"/>
    <property type="molecule type" value="Genomic_DNA"/>
</dbReference>
<proteinExistence type="predicted"/>
<dbReference type="Gene3D" id="3.50.50.60">
    <property type="entry name" value="FAD/NAD(P)-binding domain"/>
    <property type="match status" value="1"/>
</dbReference>
<sequence>MSDADTEPKVVVVGAGPAGLSAAVFAGRAGFETTVVENGSSILSRNAHLENFLGFPAGVNSRLLLDMGRDQAERSGAGFVDAEVEAVERDGTGFVVSTDDGDHEADYVVVASWADASLVDGFDIETTQQGSKTYVETQDGRTGVEGLYVAGRLAGQPHQTVVNAGHGAKTALSMVHDSDVSFYHDWVAPEGYFTDRGREVPPGCEEVSEEERKEREKESLRVMRGYFDEPHPEEPTPHPSQEG</sequence>
<dbReference type="PRINTS" id="PR00368">
    <property type="entry name" value="FADPNR"/>
</dbReference>
<dbReference type="InterPro" id="IPR050097">
    <property type="entry name" value="Ferredoxin-NADP_redctase_2"/>
</dbReference>
<accession>A0A9Q4C5F5</accession>
<dbReference type="RefSeq" id="WP_266087708.1">
    <property type="nucleotide sequence ID" value="NZ_RKLV01000008.1"/>
</dbReference>
<dbReference type="AlphaFoldDB" id="A0A9Q4C5F5"/>
<feature type="domain" description="FAD/NAD(P)-binding" evidence="4">
    <location>
        <begin position="9"/>
        <end position="49"/>
    </location>
</feature>
<feature type="region of interest" description="Disordered" evidence="3">
    <location>
        <begin position="197"/>
        <end position="243"/>
    </location>
</feature>
<dbReference type="PANTHER" id="PTHR48105">
    <property type="entry name" value="THIOREDOXIN REDUCTASE 1-RELATED-RELATED"/>
    <property type="match status" value="1"/>
</dbReference>
<protein>
    <submittedName>
        <fullName evidence="5">NAD(P)/FAD-dependent oxidoreductase</fullName>
    </submittedName>
</protein>
<evidence type="ECO:0000313" key="6">
    <source>
        <dbReference type="Proteomes" id="UP001149411"/>
    </source>
</evidence>
<dbReference type="PRINTS" id="PR00469">
    <property type="entry name" value="PNDRDTASEII"/>
</dbReference>
<dbReference type="GO" id="GO:0016491">
    <property type="term" value="F:oxidoreductase activity"/>
    <property type="evidence" value="ECO:0007669"/>
    <property type="project" value="UniProtKB-KW"/>
</dbReference>
<evidence type="ECO:0000313" key="5">
    <source>
        <dbReference type="EMBL" id="MCX2819445.1"/>
    </source>
</evidence>
<dbReference type="InterPro" id="IPR036188">
    <property type="entry name" value="FAD/NAD-bd_sf"/>
</dbReference>
<evidence type="ECO:0000256" key="3">
    <source>
        <dbReference type="SAM" id="MobiDB-lite"/>
    </source>
</evidence>
<dbReference type="SUPFAM" id="SSF51905">
    <property type="entry name" value="FAD/NAD(P)-binding domain"/>
    <property type="match status" value="1"/>
</dbReference>
<keyword evidence="2" id="KW-0560">Oxidoreductase</keyword>
<evidence type="ECO:0000256" key="2">
    <source>
        <dbReference type="ARBA" id="ARBA00023002"/>
    </source>
</evidence>